<protein>
    <submittedName>
        <fullName evidence="8">MFS superfamily sugar transporter L-rhamnose-proton symport</fullName>
    </submittedName>
</protein>
<dbReference type="PROSITE" id="PS00217">
    <property type="entry name" value="SUGAR_TRANSPORT_2"/>
    <property type="match status" value="1"/>
</dbReference>
<comment type="caution">
    <text evidence="8">The sequence shown here is derived from an EMBL/GenBank/DDBJ whole genome shotgun (WGS) entry which is preliminary data.</text>
</comment>
<evidence type="ECO:0000313" key="9">
    <source>
        <dbReference type="Proteomes" id="UP000051181"/>
    </source>
</evidence>
<evidence type="ECO:0000256" key="2">
    <source>
        <dbReference type="ARBA" id="ARBA00022448"/>
    </source>
</evidence>
<dbReference type="SUPFAM" id="SSF103473">
    <property type="entry name" value="MFS general substrate transporter"/>
    <property type="match status" value="1"/>
</dbReference>
<evidence type="ECO:0000256" key="1">
    <source>
        <dbReference type="ARBA" id="ARBA00004651"/>
    </source>
</evidence>
<dbReference type="PROSITE" id="PS50850">
    <property type="entry name" value="MFS"/>
    <property type="match status" value="1"/>
</dbReference>
<accession>A0A0R1F7Q3</accession>
<feature type="transmembrane region" description="Helical" evidence="6">
    <location>
        <begin position="383"/>
        <end position="402"/>
    </location>
</feature>
<dbReference type="InterPro" id="IPR011701">
    <property type="entry name" value="MFS"/>
</dbReference>
<dbReference type="GO" id="GO:0005886">
    <property type="term" value="C:plasma membrane"/>
    <property type="evidence" value="ECO:0007669"/>
    <property type="project" value="UniProtKB-SubCell"/>
</dbReference>
<feature type="domain" description="Major facilitator superfamily (MFS) profile" evidence="7">
    <location>
        <begin position="5"/>
        <end position="407"/>
    </location>
</feature>
<keyword evidence="5 6" id="KW-0472">Membrane</keyword>
<feature type="transmembrane region" description="Helical" evidence="6">
    <location>
        <begin position="351"/>
        <end position="371"/>
    </location>
</feature>
<keyword evidence="8" id="KW-0762">Sugar transport</keyword>
<evidence type="ECO:0000256" key="5">
    <source>
        <dbReference type="ARBA" id="ARBA00023136"/>
    </source>
</evidence>
<feature type="transmembrane region" description="Helical" evidence="6">
    <location>
        <begin position="162"/>
        <end position="181"/>
    </location>
</feature>
<dbReference type="GeneID" id="65916554"/>
<keyword evidence="3 6" id="KW-0812">Transmembrane</keyword>
<feature type="transmembrane region" description="Helical" evidence="6">
    <location>
        <begin position="262"/>
        <end position="280"/>
    </location>
</feature>
<evidence type="ECO:0000256" key="6">
    <source>
        <dbReference type="SAM" id="Phobius"/>
    </source>
</evidence>
<organism evidence="8 9">
    <name type="scientific">Loigolactobacillus coryniformis subsp. coryniformis KCTC 3167 = DSM 20001</name>
    <dbReference type="NCBI Taxonomy" id="913848"/>
    <lineage>
        <taxon>Bacteria</taxon>
        <taxon>Bacillati</taxon>
        <taxon>Bacillota</taxon>
        <taxon>Bacilli</taxon>
        <taxon>Lactobacillales</taxon>
        <taxon>Lactobacillaceae</taxon>
        <taxon>Loigolactobacillus</taxon>
    </lineage>
</organism>
<dbReference type="GO" id="GO:0046943">
    <property type="term" value="F:carboxylic acid transmembrane transporter activity"/>
    <property type="evidence" value="ECO:0007669"/>
    <property type="project" value="TreeGrafter"/>
</dbReference>
<keyword evidence="2" id="KW-0813">Transport</keyword>
<dbReference type="RefSeq" id="WP_010011916.1">
    <property type="nucleotide sequence ID" value="NZ_AZCN01000033.1"/>
</dbReference>
<evidence type="ECO:0000256" key="3">
    <source>
        <dbReference type="ARBA" id="ARBA00022692"/>
    </source>
</evidence>
<evidence type="ECO:0000259" key="7">
    <source>
        <dbReference type="PROSITE" id="PS50850"/>
    </source>
</evidence>
<feature type="transmembrane region" description="Helical" evidence="6">
    <location>
        <begin position="134"/>
        <end position="156"/>
    </location>
</feature>
<feature type="transmembrane region" description="Helical" evidence="6">
    <location>
        <begin position="292"/>
        <end position="310"/>
    </location>
</feature>
<keyword evidence="4 6" id="KW-1133">Transmembrane helix</keyword>
<dbReference type="PANTHER" id="PTHR23508">
    <property type="entry name" value="CARBOXYLIC ACID TRANSPORTER PROTEIN HOMOLOG"/>
    <property type="match status" value="1"/>
</dbReference>
<dbReference type="CDD" id="cd17316">
    <property type="entry name" value="MFS_SV2_like"/>
    <property type="match status" value="1"/>
</dbReference>
<proteinExistence type="predicted"/>
<sequence>MAEGSLKSTVRVSITNFLDSGCIVAGSVGMASWSSHFGLSTFQIGILGALSANAFGAALGALIGGPLSDKYGRRFIYVYDMLVYMVGCLMCVFANSFAFLLAGFIITGIAVGAGVPASWSYIGETAAGNERAKNIGVSQFAWSLGPAVIFIAALLVAPLGLLGYRLIFVGLAIVAFIAWNLQRTLPESQDWLDQKAEEKKTGHKSKADAHPYRTLFSNKTSIKWLFFLIGVYALWNLVAGSQGMFLPYIFESVVKLDATQSSLLNIVIWVLTACGTYFGFAKYGDKVNHRLFFAIGATMALLSWIILTLFGMSQSWALWIFAALWGISAGIGAQAWYALWATELFPTQFRAGSQGIMFFIVRASAGAYTIFVPTIMEKLGFSVGGYIMIAILIVSLLVGIIWTPKTRGKSLEEITKEQYGEDFLTQSQRDTLNK</sequence>
<feature type="transmembrane region" description="Helical" evidence="6">
    <location>
        <begin position="316"/>
        <end position="339"/>
    </location>
</feature>
<name>A0A0R1F7Q3_9LACO</name>
<comment type="subcellular location">
    <subcellularLocation>
        <location evidence="1">Cell membrane</location>
        <topology evidence="1">Multi-pass membrane protein</topology>
    </subcellularLocation>
</comment>
<feature type="transmembrane region" description="Helical" evidence="6">
    <location>
        <begin position="101"/>
        <end position="122"/>
    </location>
</feature>
<feature type="transmembrane region" description="Helical" evidence="6">
    <location>
        <begin position="75"/>
        <end position="95"/>
    </location>
</feature>
<feature type="transmembrane region" description="Helical" evidence="6">
    <location>
        <begin position="224"/>
        <end position="250"/>
    </location>
</feature>
<dbReference type="InterPro" id="IPR020846">
    <property type="entry name" value="MFS_dom"/>
</dbReference>
<gene>
    <name evidence="8" type="ORF">FD22_GL001297</name>
</gene>
<evidence type="ECO:0000256" key="4">
    <source>
        <dbReference type="ARBA" id="ARBA00022989"/>
    </source>
</evidence>
<dbReference type="PANTHER" id="PTHR23508:SF10">
    <property type="entry name" value="CARBOXYLIC ACID TRANSPORTER PROTEIN HOMOLOG"/>
    <property type="match status" value="1"/>
</dbReference>
<dbReference type="Gene3D" id="1.20.1250.20">
    <property type="entry name" value="MFS general substrate transporter like domains"/>
    <property type="match status" value="1"/>
</dbReference>
<dbReference type="InterPro" id="IPR036259">
    <property type="entry name" value="MFS_trans_sf"/>
</dbReference>
<reference evidence="8 9" key="1">
    <citation type="journal article" date="2015" name="Genome Announc.">
        <title>Expanding the biotechnology potential of lactobacilli through comparative genomics of 213 strains and associated genera.</title>
        <authorList>
            <person name="Sun Z."/>
            <person name="Harris H.M."/>
            <person name="McCann A."/>
            <person name="Guo C."/>
            <person name="Argimon S."/>
            <person name="Zhang W."/>
            <person name="Yang X."/>
            <person name="Jeffery I.B."/>
            <person name="Cooney J.C."/>
            <person name="Kagawa T.F."/>
            <person name="Liu W."/>
            <person name="Song Y."/>
            <person name="Salvetti E."/>
            <person name="Wrobel A."/>
            <person name="Rasinkangas P."/>
            <person name="Parkhill J."/>
            <person name="Rea M.C."/>
            <person name="O'Sullivan O."/>
            <person name="Ritari J."/>
            <person name="Douillard F.P."/>
            <person name="Paul Ross R."/>
            <person name="Yang R."/>
            <person name="Briner A.E."/>
            <person name="Felis G.E."/>
            <person name="de Vos W.M."/>
            <person name="Barrangou R."/>
            <person name="Klaenhammer T.R."/>
            <person name="Caufield P.W."/>
            <person name="Cui Y."/>
            <person name="Zhang H."/>
            <person name="O'Toole P.W."/>
        </authorList>
    </citation>
    <scope>NUCLEOTIDE SEQUENCE [LARGE SCALE GENOMIC DNA]</scope>
    <source>
        <strain evidence="8 9">DSM 20001</strain>
    </source>
</reference>
<dbReference type="EMBL" id="AZCN01000033">
    <property type="protein sequence ID" value="KRK16371.1"/>
    <property type="molecule type" value="Genomic_DNA"/>
</dbReference>
<dbReference type="Pfam" id="PF07690">
    <property type="entry name" value="MFS_1"/>
    <property type="match status" value="1"/>
</dbReference>
<dbReference type="Proteomes" id="UP000051181">
    <property type="component" value="Unassembled WGS sequence"/>
</dbReference>
<dbReference type="PATRIC" id="fig|913848.6.peg.1335"/>
<dbReference type="eggNOG" id="COG2814">
    <property type="taxonomic scope" value="Bacteria"/>
</dbReference>
<dbReference type="AlphaFoldDB" id="A0A0R1F7Q3"/>
<evidence type="ECO:0000313" key="8">
    <source>
        <dbReference type="EMBL" id="KRK16371.1"/>
    </source>
</evidence>
<feature type="transmembrane region" description="Helical" evidence="6">
    <location>
        <begin position="42"/>
        <end position="63"/>
    </location>
</feature>
<dbReference type="InterPro" id="IPR005829">
    <property type="entry name" value="Sugar_transporter_CS"/>
</dbReference>